<name>A0A2S9XXJ9_9BACT</name>
<dbReference type="NCBIfam" id="NF000818">
    <property type="entry name" value="PRK00062.1"/>
    <property type="match status" value="1"/>
</dbReference>
<dbReference type="GO" id="GO:0005737">
    <property type="term" value="C:cytoplasm"/>
    <property type="evidence" value="ECO:0007669"/>
    <property type="project" value="UniProtKB-SubCell"/>
</dbReference>
<dbReference type="GO" id="GO:0006782">
    <property type="term" value="P:protoporphyrinogen IX biosynthetic process"/>
    <property type="evidence" value="ECO:0007669"/>
    <property type="project" value="UniProtKB-UniRule"/>
</dbReference>
<dbReference type="PANTHER" id="PTHR43713:SF3">
    <property type="entry name" value="GLUTAMATE-1-SEMIALDEHYDE 2,1-AMINOMUTASE 1, CHLOROPLASTIC-RELATED"/>
    <property type="match status" value="1"/>
</dbReference>
<sequence length="442" mass="45875">MTEHNDGRAQARSKELFAAACEVIPGGVNSPVRAFASVGGQPPFIRKATGCHVVTEDGAALIDYVGSWGPALLGHAHPEVVEAVIKAARDGLSFGAATAAEVDFAELICEFVPSLRGGMVRLVSSGTEATMSALRLARGYTGRNKIIKCAGGYHGHADMLLVAAGSGAATLNIPGSAGVPPDAVHDTLLVPYNNAEAVAELFAAHPGEIAAIIVEPVAGNMGCIPPLPGYLERLREITRREGAVLIFDEVMTGFRVAPGGAQERFGVTPDLTCLGKIVGGGMPVGAYGGPREIMSKIAPLGPVYQAGTLSGNPLSVAAGLETLRLIKRDKPHEALEAATLRLTKGLAERAAKHGIAWTDVAVGAMFGFFFVAGEVHDYEEAKRSDLDRFAAFHSEMLRRGVYLAPSQFEAGFVSTAHDDAAIEQTLAAADGAFEALAGAAAS</sequence>
<evidence type="ECO:0000256" key="6">
    <source>
        <dbReference type="ARBA" id="ARBA00023244"/>
    </source>
</evidence>
<dbReference type="EMBL" id="PVNK01000152">
    <property type="protein sequence ID" value="PRP97586.1"/>
    <property type="molecule type" value="Genomic_DNA"/>
</dbReference>
<dbReference type="PANTHER" id="PTHR43713">
    <property type="entry name" value="GLUTAMATE-1-SEMIALDEHYDE 2,1-AMINOMUTASE"/>
    <property type="match status" value="1"/>
</dbReference>
<dbReference type="InterPro" id="IPR015422">
    <property type="entry name" value="PyrdxlP-dep_Trfase_small"/>
</dbReference>
<evidence type="ECO:0000256" key="7">
    <source>
        <dbReference type="HAMAP-Rule" id="MF_00375"/>
    </source>
</evidence>
<dbReference type="Proteomes" id="UP000237968">
    <property type="component" value="Unassembled WGS sequence"/>
</dbReference>
<feature type="modified residue" description="N6-(pyridoxal phosphate)lysine" evidence="7">
    <location>
        <position position="276"/>
    </location>
</feature>
<keyword evidence="7" id="KW-0963">Cytoplasm</keyword>
<dbReference type="RefSeq" id="WP_106392633.1">
    <property type="nucleotide sequence ID" value="NZ_PVNK01000152.1"/>
</dbReference>
<dbReference type="InterPro" id="IPR005814">
    <property type="entry name" value="Aminotrans_3"/>
</dbReference>
<evidence type="ECO:0000256" key="2">
    <source>
        <dbReference type="ARBA" id="ARBA00004819"/>
    </source>
</evidence>
<evidence type="ECO:0000256" key="1">
    <source>
        <dbReference type="ARBA" id="ARBA00001933"/>
    </source>
</evidence>
<gene>
    <name evidence="7 8" type="primary">hemL</name>
    <name evidence="8" type="ORF">ENSA5_32790</name>
</gene>
<keyword evidence="4 7" id="KW-0663">Pyridoxal phosphate</keyword>
<protein>
    <recommendedName>
        <fullName evidence="7">Glutamate-1-semialdehyde 2,1-aminomutase</fullName>
        <shortName evidence="7">GSA</shortName>
        <ecNumber evidence="7">5.4.3.8</ecNumber>
    </recommendedName>
    <alternativeName>
        <fullName evidence="7">Glutamate-1-semialdehyde aminotransferase</fullName>
        <shortName evidence="7">GSA-AT</shortName>
    </alternativeName>
</protein>
<dbReference type="GO" id="GO:0042286">
    <property type="term" value="F:glutamate-1-semialdehyde 2,1-aminomutase activity"/>
    <property type="evidence" value="ECO:0007669"/>
    <property type="project" value="UniProtKB-UniRule"/>
</dbReference>
<proteinExistence type="inferred from homology"/>
<keyword evidence="6 7" id="KW-0627">Porphyrin biosynthesis</keyword>
<dbReference type="InterPro" id="IPR004639">
    <property type="entry name" value="4pyrrol_synth_GluAld_NH2Trfase"/>
</dbReference>
<dbReference type="AlphaFoldDB" id="A0A2S9XXJ9"/>
<comment type="catalytic activity">
    <reaction evidence="7">
        <text>(S)-4-amino-5-oxopentanoate = 5-aminolevulinate</text>
        <dbReference type="Rhea" id="RHEA:14265"/>
        <dbReference type="ChEBI" id="CHEBI:57501"/>
        <dbReference type="ChEBI" id="CHEBI:356416"/>
        <dbReference type="EC" id="5.4.3.8"/>
    </reaction>
</comment>
<dbReference type="OrthoDB" id="9801052at2"/>
<dbReference type="CDD" id="cd00610">
    <property type="entry name" value="OAT_like"/>
    <property type="match status" value="1"/>
</dbReference>
<dbReference type="EC" id="5.4.3.8" evidence="7"/>
<dbReference type="Gene3D" id="3.40.640.10">
    <property type="entry name" value="Type I PLP-dependent aspartate aminotransferase-like (Major domain)"/>
    <property type="match status" value="1"/>
</dbReference>
<dbReference type="PROSITE" id="PS00600">
    <property type="entry name" value="AA_TRANSFER_CLASS_3"/>
    <property type="match status" value="1"/>
</dbReference>
<evidence type="ECO:0000256" key="3">
    <source>
        <dbReference type="ARBA" id="ARBA00008981"/>
    </source>
</evidence>
<dbReference type="GO" id="GO:0008483">
    <property type="term" value="F:transaminase activity"/>
    <property type="evidence" value="ECO:0007669"/>
    <property type="project" value="InterPro"/>
</dbReference>
<comment type="similarity">
    <text evidence="3 7">Belongs to the class-III pyridoxal-phosphate-dependent aminotransferase family. HemL subfamily.</text>
</comment>
<dbReference type="InterPro" id="IPR015424">
    <property type="entry name" value="PyrdxlP-dep_Trfase"/>
</dbReference>
<comment type="subcellular location">
    <subcellularLocation>
        <location evidence="7">Cytoplasm</location>
    </subcellularLocation>
</comment>
<comment type="pathway">
    <text evidence="2">Porphyrin-containing compound metabolism; protoporphyrin-IX biosynthesis; 5-aminolevulinate from L-glutamyl-tRNA(Glu): step 2/2.</text>
</comment>
<evidence type="ECO:0000256" key="5">
    <source>
        <dbReference type="ARBA" id="ARBA00023235"/>
    </source>
</evidence>
<comment type="cofactor">
    <cofactor evidence="1 7">
        <name>pyridoxal 5'-phosphate</name>
        <dbReference type="ChEBI" id="CHEBI:597326"/>
    </cofactor>
</comment>
<evidence type="ECO:0000313" key="9">
    <source>
        <dbReference type="Proteomes" id="UP000237968"/>
    </source>
</evidence>
<evidence type="ECO:0000313" key="8">
    <source>
        <dbReference type="EMBL" id="PRP97586.1"/>
    </source>
</evidence>
<keyword evidence="5 7" id="KW-0413">Isomerase</keyword>
<dbReference type="Pfam" id="PF00202">
    <property type="entry name" value="Aminotran_3"/>
    <property type="match status" value="1"/>
</dbReference>
<accession>A0A2S9XXJ9</accession>
<comment type="subunit">
    <text evidence="7">Homodimer.</text>
</comment>
<dbReference type="GO" id="GO:0030170">
    <property type="term" value="F:pyridoxal phosphate binding"/>
    <property type="evidence" value="ECO:0007669"/>
    <property type="project" value="InterPro"/>
</dbReference>
<dbReference type="Gene3D" id="3.90.1150.10">
    <property type="entry name" value="Aspartate Aminotransferase, domain 1"/>
    <property type="match status" value="1"/>
</dbReference>
<comment type="caution">
    <text evidence="8">The sequence shown here is derived from an EMBL/GenBank/DDBJ whole genome shotgun (WGS) entry which is preliminary data.</text>
</comment>
<dbReference type="HAMAP" id="MF_00375">
    <property type="entry name" value="HemL_aminotrans_3"/>
    <property type="match status" value="1"/>
</dbReference>
<dbReference type="FunFam" id="3.40.640.10:FF:000021">
    <property type="entry name" value="Glutamate-1-semialdehyde 2,1-aminomutase"/>
    <property type="match status" value="1"/>
</dbReference>
<keyword evidence="9" id="KW-1185">Reference proteome</keyword>
<dbReference type="InterPro" id="IPR049704">
    <property type="entry name" value="Aminotrans_3_PPA_site"/>
</dbReference>
<organism evidence="8 9">
    <name type="scientific">Enhygromyxa salina</name>
    <dbReference type="NCBI Taxonomy" id="215803"/>
    <lineage>
        <taxon>Bacteria</taxon>
        <taxon>Pseudomonadati</taxon>
        <taxon>Myxococcota</taxon>
        <taxon>Polyangia</taxon>
        <taxon>Nannocystales</taxon>
        <taxon>Nannocystaceae</taxon>
        <taxon>Enhygromyxa</taxon>
    </lineage>
</organism>
<dbReference type="InterPro" id="IPR015421">
    <property type="entry name" value="PyrdxlP-dep_Trfase_major"/>
</dbReference>
<dbReference type="NCBIfam" id="TIGR00713">
    <property type="entry name" value="hemL"/>
    <property type="match status" value="1"/>
</dbReference>
<dbReference type="UniPathway" id="UPA00251">
    <property type="reaction ID" value="UER00317"/>
</dbReference>
<evidence type="ECO:0000256" key="4">
    <source>
        <dbReference type="ARBA" id="ARBA00022898"/>
    </source>
</evidence>
<reference evidence="8 9" key="1">
    <citation type="submission" date="2018-03" db="EMBL/GenBank/DDBJ databases">
        <title>Draft Genome Sequences of the Obligatory Marine Myxobacteria Enhygromyxa salina SWB005.</title>
        <authorList>
            <person name="Poehlein A."/>
            <person name="Moghaddam J.A."/>
            <person name="Harms H."/>
            <person name="Alanjari M."/>
            <person name="Koenig G.M."/>
            <person name="Daniel R."/>
            <person name="Schaeberle T.F."/>
        </authorList>
    </citation>
    <scope>NUCLEOTIDE SEQUENCE [LARGE SCALE GENOMIC DNA]</scope>
    <source>
        <strain evidence="8 9">SWB005</strain>
    </source>
</reference>
<dbReference type="SUPFAM" id="SSF53383">
    <property type="entry name" value="PLP-dependent transferases"/>
    <property type="match status" value="1"/>
</dbReference>